<evidence type="ECO:0000259" key="5">
    <source>
        <dbReference type="Pfam" id="PF00733"/>
    </source>
</evidence>
<comment type="caution">
    <text evidence="6">The sequence shown here is derived from an EMBL/GenBank/DDBJ whole genome shotgun (WGS) entry which is preliminary data.</text>
</comment>
<dbReference type="GO" id="GO:0004066">
    <property type="term" value="F:asparagine synthase (glutamine-hydrolyzing) activity"/>
    <property type="evidence" value="ECO:0007669"/>
    <property type="project" value="UniProtKB-EC"/>
</dbReference>
<evidence type="ECO:0000313" key="6">
    <source>
        <dbReference type="EMBL" id="HIU68573.1"/>
    </source>
</evidence>
<reference evidence="6" key="1">
    <citation type="submission" date="2020-10" db="EMBL/GenBank/DDBJ databases">
        <authorList>
            <person name="Gilroy R."/>
        </authorList>
    </citation>
    <scope>NUCLEOTIDE SEQUENCE</scope>
    <source>
        <strain evidence="6">CHK176-6737</strain>
    </source>
</reference>
<dbReference type="Gene3D" id="3.40.50.620">
    <property type="entry name" value="HUPs"/>
    <property type="match status" value="1"/>
</dbReference>
<dbReference type="Proteomes" id="UP000824125">
    <property type="component" value="Unassembled WGS sequence"/>
</dbReference>
<evidence type="ECO:0000313" key="7">
    <source>
        <dbReference type="Proteomes" id="UP000824125"/>
    </source>
</evidence>
<accession>A0A9D1MT57</accession>
<dbReference type="EC" id="6.3.5.4" evidence="2"/>
<dbReference type="EMBL" id="DVNM01000005">
    <property type="protein sequence ID" value="HIU68573.1"/>
    <property type="molecule type" value="Genomic_DNA"/>
</dbReference>
<organism evidence="6 7">
    <name type="scientific">Candidatus Scybalenecus merdavium</name>
    <dbReference type="NCBI Taxonomy" id="2840939"/>
    <lineage>
        <taxon>Bacteria</taxon>
        <taxon>Bacillati</taxon>
        <taxon>Bacillota</taxon>
        <taxon>Clostridia</taxon>
        <taxon>Eubacteriales</taxon>
        <taxon>Oscillospiraceae</taxon>
        <taxon>Oscillospiraceae incertae sedis</taxon>
        <taxon>Candidatus Scybalenecus</taxon>
    </lineage>
</organism>
<comment type="catalytic activity">
    <reaction evidence="4">
        <text>L-aspartate + L-glutamine + ATP + H2O = L-asparagine + L-glutamate + AMP + diphosphate + H(+)</text>
        <dbReference type="Rhea" id="RHEA:12228"/>
        <dbReference type="ChEBI" id="CHEBI:15377"/>
        <dbReference type="ChEBI" id="CHEBI:15378"/>
        <dbReference type="ChEBI" id="CHEBI:29985"/>
        <dbReference type="ChEBI" id="CHEBI:29991"/>
        <dbReference type="ChEBI" id="CHEBI:30616"/>
        <dbReference type="ChEBI" id="CHEBI:33019"/>
        <dbReference type="ChEBI" id="CHEBI:58048"/>
        <dbReference type="ChEBI" id="CHEBI:58359"/>
        <dbReference type="ChEBI" id="CHEBI:456215"/>
        <dbReference type="EC" id="6.3.5.4"/>
    </reaction>
</comment>
<dbReference type="Pfam" id="PF00733">
    <property type="entry name" value="Asn_synthase"/>
    <property type="match status" value="1"/>
</dbReference>
<dbReference type="InterPro" id="IPR001962">
    <property type="entry name" value="Asn_synthase"/>
</dbReference>
<evidence type="ECO:0000256" key="3">
    <source>
        <dbReference type="ARBA" id="ARBA00022888"/>
    </source>
</evidence>
<keyword evidence="3" id="KW-0061">Asparagine biosynthesis</keyword>
<proteinExistence type="predicted"/>
<dbReference type="PANTHER" id="PTHR43284:SF1">
    <property type="entry name" value="ASPARAGINE SYNTHETASE"/>
    <property type="match status" value="1"/>
</dbReference>
<evidence type="ECO:0000256" key="1">
    <source>
        <dbReference type="ARBA" id="ARBA00005187"/>
    </source>
</evidence>
<dbReference type="SUPFAM" id="SSF52402">
    <property type="entry name" value="Adenine nucleotide alpha hydrolases-like"/>
    <property type="match status" value="1"/>
</dbReference>
<evidence type="ECO:0000256" key="2">
    <source>
        <dbReference type="ARBA" id="ARBA00012737"/>
    </source>
</evidence>
<protein>
    <recommendedName>
        <fullName evidence="2">asparagine synthase (glutamine-hydrolyzing)</fullName>
        <ecNumber evidence="2">6.3.5.4</ecNumber>
    </recommendedName>
</protein>
<dbReference type="PANTHER" id="PTHR43284">
    <property type="entry name" value="ASPARAGINE SYNTHETASE (GLUTAMINE-HYDROLYZING)"/>
    <property type="match status" value="1"/>
</dbReference>
<keyword evidence="3" id="KW-0028">Amino-acid biosynthesis</keyword>
<dbReference type="GO" id="GO:0006529">
    <property type="term" value="P:asparagine biosynthetic process"/>
    <property type="evidence" value="ECO:0007669"/>
    <property type="project" value="UniProtKB-KW"/>
</dbReference>
<evidence type="ECO:0000256" key="4">
    <source>
        <dbReference type="ARBA" id="ARBA00048741"/>
    </source>
</evidence>
<comment type="pathway">
    <text evidence="1">Amino-acid biosynthesis; L-asparagine biosynthesis; L-asparagine from L-aspartate (L-Gln route): step 1/1.</text>
</comment>
<dbReference type="InterPro" id="IPR014729">
    <property type="entry name" value="Rossmann-like_a/b/a_fold"/>
</dbReference>
<sequence>MELYKNYLKEQLDKSEKYREMLFRRGYLFTNKTINNTSAYPFYGLWNHFAVNKYHLYVHEKQTCYVASQDNITSIIIGHAYNPFDMTYDENVLCKDLLSCYKEGMEKYFNKISEFTGLHVVILVDGDKVIACQDACGLTGCYYGKVAEAMYITEHPQLVADLCGLQMEPIVEKLIQSKCYNIGNRHLPGDITPYKELKRIGANTYVAFDSDFIVKRFYPLSPHAEFRTDKEKDAGIKRIGNLIHNGIECCSKKWKKCAISLSGGTDSKTTLACANGLYDKFSYFSFYSKPQELVDAQGAKKICEYLGLKHTLYEIPQDNQFFKDFELIKRLLQHNTNYFVNLADNEIRKYIYLHDLDAYDIELKSWASEVARVFLERKYDISFKGLINERQCSIFQTRYFGHPDLLKWSDKIYCDFLKKVGLDKPLFNYEPADMFYWEVRMGCWGVSVVSSQQLYHRVTMPINNRKILELFLAFPHDERKNDSVHKKVMAYMCSKIIDANVEIPNLYFHSYRILLEKIYYKYRTVMYRAKIK</sequence>
<gene>
    <name evidence="6" type="ORF">IAD23_01275</name>
</gene>
<dbReference type="AlphaFoldDB" id="A0A9D1MT57"/>
<dbReference type="InterPro" id="IPR051786">
    <property type="entry name" value="ASN_synthetase/amidase"/>
</dbReference>
<feature type="domain" description="Asparagine synthetase" evidence="5">
    <location>
        <begin position="256"/>
        <end position="319"/>
    </location>
</feature>
<reference evidence="6" key="2">
    <citation type="journal article" date="2021" name="PeerJ">
        <title>Extensive microbial diversity within the chicken gut microbiome revealed by metagenomics and culture.</title>
        <authorList>
            <person name="Gilroy R."/>
            <person name="Ravi A."/>
            <person name="Getino M."/>
            <person name="Pursley I."/>
            <person name="Horton D.L."/>
            <person name="Alikhan N.F."/>
            <person name="Baker D."/>
            <person name="Gharbi K."/>
            <person name="Hall N."/>
            <person name="Watson M."/>
            <person name="Adriaenssens E.M."/>
            <person name="Foster-Nyarko E."/>
            <person name="Jarju S."/>
            <person name="Secka A."/>
            <person name="Antonio M."/>
            <person name="Oren A."/>
            <person name="Chaudhuri R.R."/>
            <person name="La Ragione R."/>
            <person name="Hildebrand F."/>
            <person name="Pallen M.J."/>
        </authorList>
    </citation>
    <scope>NUCLEOTIDE SEQUENCE</scope>
    <source>
        <strain evidence="6">CHK176-6737</strain>
    </source>
</reference>
<name>A0A9D1MT57_9FIRM</name>